<protein>
    <submittedName>
        <fullName evidence="1">Uncharacterized protein</fullName>
    </submittedName>
</protein>
<sequence length="437" mass="46202">MASLECVFTSDATGQLFNACAWDVVSGSVLAQYKGNTSGPRTLCMLGSEYLVSAQPEKPVLQVWSLQRKDHKHMVCPGKVTALAASPDGSHCVAGIQEKIYVWQVCSGDLLAVLSRHFQPVTCLRFSDDGARFVSASRDGQVLAWDLADAAGAGSAEPLHAWTQHSHDVTDLYVGQGGDLARVYSVSLDQTLRAYALDTGEVLTTAVLDAALAAVAVDPEEGSAFAGASSGKIFQAGSTSVSLHNNQNPECVLRAEATFIGHQARVSCLSISFDGLLLVSGSDDTTARIWDVPSKQCIHILHHKGALTNAFIALTPAALTQATKAVPPSLPLTTFKRSMQAARDANGTAVNVGRASTELWPSSLAKGGGGYRLAEECARALSSGATPEESEMEVADGAGEKEALKEVAALKQVNRQLYNYAWSCVLGLQEPPMKPRS</sequence>
<accession>A0AC60QQS5</accession>
<keyword evidence="2" id="KW-1185">Reference proteome</keyword>
<gene>
    <name evidence="1" type="ORF">HPB47_016487</name>
</gene>
<organism evidence="1 2">
    <name type="scientific">Ixodes persulcatus</name>
    <name type="common">Taiga tick</name>
    <dbReference type="NCBI Taxonomy" id="34615"/>
    <lineage>
        <taxon>Eukaryota</taxon>
        <taxon>Metazoa</taxon>
        <taxon>Ecdysozoa</taxon>
        <taxon>Arthropoda</taxon>
        <taxon>Chelicerata</taxon>
        <taxon>Arachnida</taxon>
        <taxon>Acari</taxon>
        <taxon>Parasitiformes</taxon>
        <taxon>Ixodida</taxon>
        <taxon>Ixodoidea</taxon>
        <taxon>Ixodidae</taxon>
        <taxon>Ixodinae</taxon>
        <taxon>Ixodes</taxon>
    </lineage>
</organism>
<reference evidence="1 2" key="1">
    <citation type="journal article" date="2020" name="Cell">
        <title>Large-Scale Comparative Analyses of Tick Genomes Elucidate Their Genetic Diversity and Vector Capacities.</title>
        <authorList>
            <consortium name="Tick Genome and Microbiome Consortium (TIGMIC)"/>
            <person name="Jia N."/>
            <person name="Wang J."/>
            <person name="Shi W."/>
            <person name="Du L."/>
            <person name="Sun Y."/>
            <person name="Zhan W."/>
            <person name="Jiang J.F."/>
            <person name="Wang Q."/>
            <person name="Zhang B."/>
            <person name="Ji P."/>
            <person name="Bell-Sakyi L."/>
            <person name="Cui X.M."/>
            <person name="Yuan T.T."/>
            <person name="Jiang B.G."/>
            <person name="Yang W.F."/>
            <person name="Lam T.T."/>
            <person name="Chang Q.C."/>
            <person name="Ding S.J."/>
            <person name="Wang X.J."/>
            <person name="Zhu J.G."/>
            <person name="Ruan X.D."/>
            <person name="Zhao L."/>
            <person name="Wei J.T."/>
            <person name="Ye R.Z."/>
            <person name="Que T.C."/>
            <person name="Du C.H."/>
            <person name="Zhou Y.H."/>
            <person name="Cheng J.X."/>
            <person name="Dai P.F."/>
            <person name="Guo W.B."/>
            <person name="Han X.H."/>
            <person name="Huang E.J."/>
            <person name="Li L.F."/>
            <person name="Wei W."/>
            <person name="Gao Y.C."/>
            <person name="Liu J.Z."/>
            <person name="Shao H.Z."/>
            <person name="Wang X."/>
            <person name="Wang C.C."/>
            <person name="Yang T.C."/>
            <person name="Huo Q.B."/>
            <person name="Li W."/>
            <person name="Chen H.Y."/>
            <person name="Chen S.E."/>
            <person name="Zhou L.G."/>
            <person name="Ni X.B."/>
            <person name="Tian J.H."/>
            <person name="Sheng Y."/>
            <person name="Liu T."/>
            <person name="Pan Y.S."/>
            <person name="Xia L.Y."/>
            <person name="Li J."/>
            <person name="Zhao F."/>
            <person name="Cao W.C."/>
        </authorList>
    </citation>
    <scope>NUCLEOTIDE SEQUENCE [LARGE SCALE GENOMIC DNA]</scope>
    <source>
        <strain evidence="1">Iper-2018</strain>
    </source>
</reference>
<name>A0AC60QQS5_IXOPE</name>
<dbReference type="EMBL" id="JABSTQ010005200">
    <property type="protein sequence ID" value="KAG0439873.1"/>
    <property type="molecule type" value="Genomic_DNA"/>
</dbReference>
<comment type="caution">
    <text evidence="1">The sequence shown here is derived from an EMBL/GenBank/DDBJ whole genome shotgun (WGS) entry which is preliminary data.</text>
</comment>
<proteinExistence type="predicted"/>
<evidence type="ECO:0000313" key="2">
    <source>
        <dbReference type="Proteomes" id="UP000805193"/>
    </source>
</evidence>
<dbReference type="Proteomes" id="UP000805193">
    <property type="component" value="Unassembled WGS sequence"/>
</dbReference>
<evidence type="ECO:0000313" key="1">
    <source>
        <dbReference type="EMBL" id="KAG0439873.1"/>
    </source>
</evidence>